<accession>A0A0F9LB69</accession>
<gene>
    <name evidence="1" type="ORF">LCGC14_1601150</name>
</gene>
<protein>
    <submittedName>
        <fullName evidence="1">Uncharacterized protein</fullName>
    </submittedName>
</protein>
<name>A0A0F9LB69_9ZZZZ</name>
<evidence type="ECO:0000313" key="1">
    <source>
        <dbReference type="EMBL" id="KKM24830.1"/>
    </source>
</evidence>
<sequence length="271" mass="28617">MNLNDYQRQLDESPIVPHRISAPDTDVAFTLQYAPVNGEAGTSTAATIALVQAGSMTFLVDAAAPTGKDAIGTAGVINTGAAAFDTVGELGDYVNSLGGRTHGAWRFIIRGALRADTMSTILAKTAASAIGANGLDFYSDTSASETISQVISAERFVNNGVNGYQSDWEHKVLNQLMSFAVTQDMASNGQVLLYEGRDGVTETLLHTLTLTDDTALSKGIDYPAVVWDQARHGYRYIVRTSHATDIGAGAVTDNIVRGRSIVPDGAFIVAV</sequence>
<dbReference type="EMBL" id="LAZR01012841">
    <property type="protein sequence ID" value="KKM24830.1"/>
    <property type="molecule type" value="Genomic_DNA"/>
</dbReference>
<proteinExistence type="predicted"/>
<reference evidence="1" key="1">
    <citation type="journal article" date="2015" name="Nature">
        <title>Complex archaea that bridge the gap between prokaryotes and eukaryotes.</title>
        <authorList>
            <person name="Spang A."/>
            <person name="Saw J.H."/>
            <person name="Jorgensen S.L."/>
            <person name="Zaremba-Niedzwiedzka K."/>
            <person name="Martijn J."/>
            <person name="Lind A.E."/>
            <person name="van Eijk R."/>
            <person name="Schleper C."/>
            <person name="Guy L."/>
            <person name="Ettema T.J."/>
        </authorList>
    </citation>
    <scope>NUCLEOTIDE SEQUENCE</scope>
</reference>
<organism evidence="1">
    <name type="scientific">marine sediment metagenome</name>
    <dbReference type="NCBI Taxonomy" id="412755"/>
    <lineage>
        <taxon>unclassified sequences</taxon>
        <taxon>metagenomes</taxon>
        <taxon>ecological metagenomes</taxon>
    </lineage>
</organism>
<dbReference type="AlphaFoldDB" id="A0A0F9LB69"/>
<comment type="caution">
    <text evidence="1">The sequence shown here is derived from an EMBL/GenBank/DDBJ whole genome shotgun (WGS) entry which is preliminary data.</text>
</comment>